<reference evidence="2 3" key="1">
    <citation type="submission" date="2018-06" db="EMBL/GenBank/DDBJ databases">
        <authorList>
            <person name="Strepis N."/>
        </authorList>
    </citation>
    <scope>NUCLEOTIDE SEQUENCE [LARGE SCALE GENOMIC DNA]</scope>
    <source>
        <strain evidence="2">LUCI</strain>
    </source>
</reference>
<keyword evidence="1" id="KW-0812">Transmembrane</keyword>
<accession>A0A498RBU4</accession>
<organism evidence="2 3">
    <name type="scientific">Lucifera butyrica</name>
    <dbReference type="NCBI Taxonomy" id="1351585"/>
    <lineage>
        <taxon>Bacteria</taxon>
        <taxon>Bacillati</taxon>
        <taxon>Bacillota</taxon>
        <taxon>Negativicutes</taxon>
        <taxon>Veillonellales</taxon>
        <taxon>Veillonellaceae</taxon>
        <taxon>Lucifera</taxon>
    </lineage>
</organism>
<protein>
    <submittedName>
        <fullName evidence="2">Uncharacterized protein</fullName>
    </submittedName>
</protein>
<name>A0A498RBU4_9FIRM</name>
<keyword evidence="1" id="KW-1133">Transmembrane helix</keyword>
<dbReference type="EMBL" id="UPPP01000105">
    <property type="protein sequence ID" value="VBB08974.1"/>
    <property type="molecule type" value="Genomic_DNA"/>
</dbReference>
<dbReference type="AlphaFoldDB" id="A0A498RBU4"/>
<evidence type="ECO:0000313" key="3">
    <source>
        <dbReference type="Proteomes" id="UP000277811"/>
    </source>
</evidence>
<sequence length="48" mass="5829">MDRTGKTLQGHRDFWFSFYYQGYYFSVGYFAFPGKTEYMRNLAMKYAS</sequence>
<keyword evidence="1" id="KW-0472">Membrane</keyword>
<dbReference type="Proteomes" id="UP000277811">
    <property type="component" value="Unassembled WGS sequence"/>
</dbReference>
<keyword evidence="3" id="KW-1185">Reference proteome</keyword>
<evidence type="ECO:0000256" key="1">
    <source>
        <dbReference type="SAM" id="Phobius"/>
    </source>
</evidence>
<gene>
    <name evidence="2" type="ORF">LUCI_4260</name>
</gene>
<feature type="transmembrane region" description="Helical" evidence="1">
    <location>
        <begin position="14"/>
        <end position="32"/>
    </location>
</feature>
<evidence type="ECO:0000313" key="2">
    <source>
        <dbReference type="EMBL" id="VBB08974.1"/>
    </source>
</evidence>
<proteinExistence type="predicted"/>